<protein>
    <submittedName>
        <fullName evidence="2">Uncharacterized protein</fullName>
    </submittedName>
</protein>
<sequence length="440" mass="49545">MIISESLRLKSYSASCPRVPGQGGALPPEPRQARGLGPSGPGHRRESLRQRRDHQARRCSAYAALHLRCDSDFSYNAGFFHGCQYIQGRTQEQRIRPCLRQHRHRNGWEKENSDQHGRASRGRGSLRQFETTRQAVGPFSKTWSAVQSMGSLSRTSLLPSKTPGASIQCILNALVQENAFVLLQRMGTVRLVERKPAATLRGDAGQRPTGKIRYSTLESTFPVAVLVRDAGGGVHLRVDEEMTTPSLLLSFSPKRKSTKQTFKLIASTTKPKPKEWPEGKGKIITTPKTQTDKVSPMELVAIRAHTLRHAREASCPKPTRYRAQQLLHQTQSIATVHDFQSKSKLIHPDIRHGQLQTVCPSQLVGTSDRRPFFFLTALVNHRDCSSAHSQAIVQRLIKKKKTLLIPRGDWDPGRTPRNFRTIRFVYQQRYMQATLVVCNN</sequence>
<proteinExistence type="predicted"/>
<dbReference type="AlphaFoldDB" id="A0A6H5J268"/>
<evidence type="ECO:0000313" key="2">
    <source>
        <dbReference type="EMBL" id="CAB0043685.1"/>
    </source>
</evidence>
<reference evidence="2 3" key="1">
    <citation type="submission" date="2020-02" db="EMBL/GenBank/DDBJ databases">
        <authorList>
            <person name="Ferguson B K."/>
        </authorList>
    </citation>
    <scope>NUCLEOTIDE SEQUENCE [LARGE SCALE GENOMIC DNA]</scope>
</reference>
<feature type="region of interest" description="Disordered" evidence="1">
    <location>
        <begin position="106"/>
        <end position="127"/>
    </location>
</feature>
<feature type="compositionally biased region" description="Basic and acidic residues" evidence="1">
    <location>
        <begin position="106"/>
        <end position="117"/>
    </location>
</feature>
<organism evidence="2 3">
    <name type="scientific">Trichogramma brassicae</name>
    <dbReference type="NCBI Taxonomy" id="86971"/>
    <lineage>
        <taxon>Eukaryota</taxon>
        <taxon>Metazoa</taxon>
        <taxon>Ecdysozoa</taxon>
        <taxon>Arthropoda</taxon>
        <taxon>Hexapoda</taxon>
        <taxon>Insecta</taxon>
        <taxon>Pterygota</taxon>
        <taxon>Neoptera</taxon>
        <taxon>Endopterygota</taxon>
        <taxon>Hymenoptera</taxon>
        <taxon>Apocrita</taxon>
        <taxon>Proctotrupomorpha</taxon>
        <taxon>Chalcidoidea</taxon>
        <taxon>Trichogrammatidae</taxon>
        <taxon>Trichogramma</taxon>
    </lineage>
</organism>
<accession>A0A6H5J268</accession>
<feature type="region of interest" description="Disordered" evidence="1">
    <location>
        <begin position="14"/>
        <end position="53"/>
    </location>
</feature>
<gene>
    <name evidence="2" type="ORF">TBRA_LOCUS15273</name>
</gene>
<evidence type="ECO:0000313" key="3">
    <source>
        <dbReference type="Proteomes" id="UP000479190"/>
    </source>
</evidence>
<keyword evidence="3" id="KW-1185">Reference proteome</keyword>
<dbReference type="EMBL" id="CADCXV010001338">
    <property type="protein sequence ID" value="CAB0043685.1"/>
    <property type="molecule type" value="Genomic_DNA"/>
</dbReference>
<name>A0A6H5J268_9HYME</name>
<evidence type="ECO:0000256" key="1">
    <source>
        <dbReference type="SAM" id="MobiDB-lite"/>
    </source>
</evidence>
<dbReference type="Proteomes" id="UP000479190">
    <property type="component" value="Unassembled WGS sequence"/>
</dbReference>